<gene>
    <name evidence="1" type="ORF">mRhiFer1_008409</name>
</gene>
<sequence length="134" mass="14229">MGEESSGWMKQCVAEELTKVRRGCTEHVERGLDTGVMGTQKKMLSPVPPDVRAGCPGARKLEPKAECVLTCRTEEVTEGLREERGVAPQGEEAIGSLALGLSYNVSEGMGGGNGDGRRWQGVRSGGALLQGIRT</sequence>
<dbReference type="AlphaFoldDB" id="A0A7J7VE19"/>
<protein>
    <submittedName>
        <fullName evidence="1">Uncharacterized protein</fullName>
    </submittedName>
</protein>
<accession>A0A7J7VE19</accession>
<proteinExistence type="predicted"/>
<comment type="caution">
    <text evidence="1">The sequence shown here is derived from an EMBL/GenBank/DDBJ whole genome shotgun (WGS) entry which is preliminary data.</text>
</comment>
<dbReference type="Proteomes" id="UP000585614">
    <property type="component" value="Unassembled WGS sequence"/>
</dbReference>
<dbReference type="EMBL" id="JACAGC010000013">
    <property type="protein sequence ID" value="KAF6323437.1"/>
    <property type="molecule type" value="Genomic_DNA"/>
</dbReference>
<reference evidence="1 2" key="1">
    <citation type="journal article" date="2020" name="Nature">
        <title>Six reference-quality genomes reveal evolution of bat adaptations.</title>
        <authorList>
            <person name="Jebb D."/>
            <person name="Huang Z."/>
            <person name="Pippel M."/>
            <person name="Hughes G.M."/>
            <person name="Lavrichenko K."/>
            <person name="Devanna P."/>
            <person name="Winkler S."/>
            <person name="Jermiin L.S."/>
            <person name="Skirmuntt E.C."/>
            <person name="Katzourakis A."/>
            <person name="Burkitt-Gray L."/>
            <person name="Ray D.A."/>
            <person name="Sullivan K.A.M."/>
            <person name="Roscito J.G."/>
            <person name="Kirilenko B.M."/>
            <person name="Davalos L.M."/>
            <person name="Corthals A.P."/>
            <person name="Power M.L."/>
            <person name="Jones G."/>
            <person name="Ransome R.D."/>
            <person name="Dechmann D.K.N."/>
            <person name="Locatelli A.G."/>
            <person name="Puechmaille S.J."/>
            <person name="Fedrigo O."/>
            <person name="Jarvis E.D."/>
            <person name="Hiller M."/>
            <person name="Vernes S.C."/>
            <person name="Myers E.W."/>
            <person name="Teeling E.C."/>
        </authorList>
    </citation>
    <scope>NUCLEOTIDE SEQUENCE [LARGE SCALE GENOMIC DNA]</scope>
    <source>
        <strain evidence="1">MRhiFer1</strain>
        <tissue evidence="1">Lung</tissue>
    </source>
</reference>
<evidence type="ECO:0000313" key="1">
    <source>
        <dbReference type="EMBL" id="KAF6323437.1"/>
    </source>
</evidence>
<evidence type="ECO:0000313" key="2">
    <source>
        <dbReference type="Proteomes" id="UP000585614"/>
    </source>
</evidence>
<organism evidence="1 2">
    <name type="scientific">Rhinolophus ferrumequinum</name>
    <name type="common">Greater horseshoe bat</name>
    <dbReference type="NCBI Taxonomy" id="59479"/>
    <lineage>
        <taxon>Eukaryota</taxon>
        <taxon>Metazoa</taxon>
        <taxon>Chordata</taxon>
        <taxon>Craniata</taxon>
        <taxon>Vertebrata</taxon>
        <taxon>Euteleostomi</taxon>
        <taxon>Mammalia</taxon>
        <taxon>Eutheria</taxon>
        <taxon>Laurasiatheria</taxon>
        <taxon>Chiroptera</taxon>
        <taxon>Yinpterochiroptera</taxon>
        <taxon>Rhinolophoidea</taxon>
        <taxon>Rhinolophidae</taxon>
        <taxon>Rhinolophinae</taxon>
        <taxon>Rhinolophus</taxon>
    </lineage>
</organism>
<name>A0A7J7VE19_RHIFE</name>